<sequence>MGCALLSSGCVVGESGADEEKESGVGGFCIYYARADARTGIFTLALFTRRGQPRLPSRQAPAFVHHTTAYHMHFVAMQDWRIN</sequence>
<proteinExistence type="predicted"/>
<organism evidence="1 2">
    <name type="scientific">Byssothecium circinans</name>
    <dbReference type="NCBI Taxonomy" id="147558"/>
    <lineage>
        <taxon>Eukaryota</taxon>
        <taxon>Fungi</taxon>
        <taxon>Dikarya</taxon>
        <taxon>Ascomycota</taxon>
        <taxon>Pezizomycotina</taxon>
        <taxon>Dothideomycetes</taxon>
        <taxon>Pleosporomycetidae</taxon>
        <taxon>Pleosporales</taxon>
        <taxon>Massarineae</taxon>
        <taxon>Massarinaceae</taxon>
        <taxon>Byssothecium</taxon>
    </lineage>
</organism>
<dbReference type="Proteomes" id="UP000800035">
    <property type="component" value="Unassembled WGS sequence"/>
</dbReference>
<evidence type="ECO:0000313" key="2">
    <source>
        <dbReference type="Proteomes" id="UP000800035"/>
    </source>
</evidence>
<name>A0A6A5TGI2_9PLEO</name>
<gene>
    <name evidence="1" type="ORF">CC80DRAFT_207314</name>
</gene>
<dbReference type="AlphaFoldDB" id="A0A6A5TGI2"/>
<protein>
    <submittedName>
        <fullName evidence="1">Uncharacterized protein</fullName>
    </submittedName>
</protein>
<accession>A0A6A5TGI2</accession>
<reference evidence="1" key="1">
    <citation type="journal article" date="2020" name="Stud. Mycol.">
        <title>101 Dothideomycetes genomes: a test case for predicting lifestyles and emergence of pathogens.</title>
        <authorList>
            <person name="Haridas S."/>
            <person name="Albert R."/>
            <person name="Binder M."/>
            <person name="Bloem J."/>
            <person name="Labutti K."/>
            <person name="Salamov A."/>
            <person name="Andreopoulos B."/>
            <person name="Baker S."/>
            <person name="Barry K."/>
            <person name="Bills G."/>
            <person name="Bluhm B."/>
            <person name="Cannon C."/>
            <person name="Castanera R."/>
            <person name="Culley D."/>
            <person name="Daum C."/>
            <person name="Ezra D."/>
            <person name="Gonzalez J."/>
            <person name="Henrissat B."/>
            <person name="Kuo A."/>
            <person name="Liang C."/>
            <person name="Lipzen A."/>
            <person name="Lutzoni F."/>
            <person name="Magnuson J."/>
            <person name="Mondo S."/>
            <person name="Nolan M."/>
            <person name="Ohm R."/>
            <person name="Pangilinan J."/>
            <person name="Park H.-J."/>
            <person name="Ramirez L."/>
            <person name="Alfaro M."/>
            <person name="Sun H."/>
            <person name="Tritt A."/>
            <person name="Yoshinaga Y."/>
            <person name="Zwiers L.-H."/>
            <person name="Turgeon B."/>
            <person name="Goodwin S."/>
            <person name="Spatafora J."/>
            <person name="Crous P."/>
            <person name="Grigoriev I."/>
        </authorList>
    </citation>
    <scope>NUCLEOTIDE SEQUENCE</scope>
    <source>
        <strain evidence="1">CBS 675.92</strain>
    </source>
</reference>
<dbReference type="EMBL" id="ML977017">
    <property type="protein sequence ID" value="KAF1951458.1"/>
    <property type="molecule type" value="Genomic_DNA"/>
</dbReference>
<evidence type="ECO:0000313" key="1">
    <source>
        <dbReference type="EMBL" id="KAF1951458.1"/>
    </source>
</evidence>
<keyword evidence="2" id="KW-1185">Reference proteome</keyword>